<gene>
    <name evidence="3" type="ORF">THASP1DRAFT_10552</name>
</gene>
<dbReference type="InterPro" id="IPR036778">
    <property type="entry name" value="OHCU_decarboxylase_sf"/>
</dbReference>
<feature type="non-terminal residue" evidence="3">
    <location>
        <position position="1"/>
    </location>
</feature>
<keyword evidence="1" id="KW-0659">Purine metabolism</keyword>
<sequence>FLDVVGLLFEVAPPLAQRLLTARPYTSYEALIDTAERLLLPPSRQPTESGEHDTFTDEELLEIVNAHPRIGAPAAALSALSQREQ</sequence>
<dbReference type="Pfam" id="PF09349">
    <property type="entry name" value="OHCU_decarbox"/>
    <property type="match status" value="1"/>
</dbReference>
<protein>
    <recommendedName>
        <fullName evidence="2">Oxo-4-hydroxy-4-carboxy-5-ureidoimidazoline decarboxylase domain-containing protein</fullName>
    </recommendedName>
</protein>
<feature type="non-terminal residue" evidence="3">
    <location>
        <position position="85"/>
    </location>
</feature>
<evidence type="ECO:0000256" key="1">
    <source>
        <dbReference type="ARBA" id="ARBA00022631"/>
    </source>
</evidence>
<dbReference type="SUPFAM" id="SSF158694">
    <property type="entry name" value="UraD-Like"/>
    <property type="match status" value="1"/>
</dbReference>
<organism evidence="3 4">
    <name type="scientific">Thamnocephalis sphaerospora</name>
    <dbReference type="NCBI Taxonomy" id="78915"/>
    <lineage>
        <taxon>Eukaryota</taxon>
        <taxon>Fungi</taxon>
        <taxon>Fungi incertae sedis</taxon>
        <taxon>Zoopagomycota</taxon>
        <taxon>Zoopagomycotina</taxon>
        <taxon>Zoopagomycetes</taxon>
        <taxon>Zoopagales</taxon>
        <taxon>Sigmoideomycetaceae</taxon>
        <taxon>Thamnocephalis</taxon>
    </lineage>
</organism>
<dbReference type="GO" id="GO:0006144">
    <property type="term" value="P:purine nucleobase metabolic process"/>
    <property type="evidence" value="ECO:0007669"/>
    <property type="project" value="UniProtKB-KW"/>
</dbReference>
<dbReference type="OrthoDB" id="5398391at2759"/>
<accession>A0A4P9XGN1</accession>
<evidence type="ECO:0000313" key="4">
    <source>
        <dbReference type="Proteomes" id="UP000271241"/>
    </source>
</evidence>
<proteinExistence type="predicted"/>
<dbReference type="Proteomes" id="UP000271241">
    <property type="component" value="Unassembled WGS sequence"/>
</dbReference>
<reference evidence="4" key="1">
    <citation type="journal article" date="2018" name="Nat. Microbiol.">
        <title>Leveraging single-cell genomics to expand the fungal tree of life.</title>
        <authorList>
            <person name="Ahrendt S.R."/>
            <person name="Quandt C.A."/>
            <person name="Ciobanu D."/>
            <person name="Clum A."/>
            <person name="Salamov A."/>
            <person name="Andreopoulos B."/>
            <person name="Cheng J.F."/>
            <person name="Woyke T."/>
            <person name="Pelin A."/>
            <person name="Henrissat B."/>
            <person name="Reynolds N.K."/>
            <person name="Benny G.L."/>
            <person name="Smith M.E."/>
            <person name="James T.Y."/>
            <person name="Grigoriev I.V."/>
        </authorList>
    </citation>
    <scope>NUCLEOTIDE SEQUENCE [LARGE SCALE GENOMIC DNA]</scope>
    <source>
        <strain evidence="4">RSA 1356</strain>
    </source>
</reference>
<dbReference type="Gene3D" id="1.10.3330.10">
    <property type="entry name" value="Oxo-4-hydroxy-4-carboxy-5-ureidoimidazoline decarboxylase"/>
    <property type="match status" value="1"/>
</dbReference>
<dbReference type="AlphaFoldDB" id="A0A4P9XGN1"/>
<dbReference type="EMBL" id="KZ993442">
    <property type="protein sequence ID" value="RKP04803.1"/>
    <property type="molecule type" value="Genomic_DNA"/>
</dbReference>
<evidence type="ECO:0000313" key="3">
    <source>
        <dbReference type="EMBL" id="RKP04803.1"/>
    </source>
</evidence>
<keyword evidence="4" id="KW-1185">Reference proteome</keyword>
<dbReference type="InterPro" id="IPR018020">
    <property type="entry name" value="OHCU_decarboxylase"/>
</dbReference>
<evidence type="ECO:0000259" key="2">
    <source>
        <dbReference type="Pfam" id="PF09349"/>
    </source>
</evidence>
<name>A0A4P9XGN1_9FUNG</name>
<dbReference type="STRING" id="78915.A0A4P9XGN1"/>
<feature type="domain" description="Oxo-4-hydroxy-4-carboxy-5-ureidoimidazoline decarboxylase" evidence="2">
    <location>
        <begin position="1"/>
        <end position="85"/>
    </location>
</feature>